<keyword evidence="2" id="KW-1185">Reference proteome</keyword>
<name>A0A1N6JYH9_9BACT</name>
<accession>A0A1N6JYH9</accession>
<dbReference type="EMBL" id="FSRA01000002">
    <property type="protein sequence ID" value="SIO49394.1"/>
    <property type="molecule type" value="Genomic_DNA"/>
</dbReference>
<evidence type="ECO:0000313" key="2">
    <source>
        <dbReference type="Proteomes" id="UP000185003"/>
    </source>
</evidence>
<sequence>MLFQLSQQNFPDSIHSSVIPEEHLGIKLSGHTADVTIASCCTLIHQTTEERGYSLWVNTFFIHKPLILHVIPDDPIYTLYYSVENTAKFLSFDKVTVLAPEEFCILELAPCYHYGIFSAGTYRSLHLTVDDQHRSILKNQDYVAALLREHYFDIAF</sequence>
<reference evidence="1 2" key="1">
    <citation type="submission" date="2016-11" db="EMBL/GenBank/DDBJ databases">
        <authorList>
            <person name="Jaros S."/>
            <person name="Januszkiewicz K."/>
            <person name="Wedrychowicz H."/>
        </authorList>
    </citation>
    <scope>NUCLEOTIDE SEQUENCE [LARGE SCALE GENOMIC DNA]</scope>
    <source>
        <strain evidence="1 2">DSM 24787</strain>
    </source>
</reference>
<dbReference type="AlphaFoldDB" id="A0A1N6JYH9"/>
<dbReference type="Proteomes" id="UP000185003">
    <property type="component" value="Unassembled WGS sequence"/>
</dbReference>
<evidence type="ECO:0000313" key="1">
    <source>
        <dbReference type="EMBL" id="SIO49394.1"/>
    </source>
</evidence>
<protein>
    <submittedName>
        <fullName evidence="1">Uncharacterized protein</fullName>
    </submittedName>
</protein>
<proteinExistence type="predicted"/>
<organism evidence="1 2">
    <name type="scientific">Chitinophaga niabensis</name>
    <dbReference type="NCBI Taxonomy" id="536979"/>
    <lineage>
        <taxon>Bacteria</taxon>
        <taxon>Pseudomonadati</taxon>
        <taxon>Bacteroidota</taxon>
        <taxon>Chitinophagia</taxon>
        <taxon>Chitinophagales</taxon>
        <taxon>Chitinophagaceae</taxon>
        <taxon>Chitinophaga</taxon>
    </lineage>
</organism>
<dbReference type="RefSeq" id="WP_074242015.1">
    <property type="nucleotide sequence ID" value="NZ_FSRA01000002.1"/>
</dbReference>
<gene>
    <name evidence="1" type="ORF">SAMN04488055_4705</name>
</gene>